<gene>
    <name evidence="1" type="ORF">CLUMA_CG019250</name>
</gene>
<evidence type="ECO:0000313" key="1">
    <source>
        <dbReference type="EMBL" id="CRL06185.1"/>
    </source>
</evidence>
<sequence>MRQKDENAIIKALRKLSKLSNRLDAFSKQQYLTSHEQLIALPLKILPIKLKEEAAIKVSSRDCLSCRQTS</sequence>
<evidence type="ECO:0000313" key="2">
    <source>
        <dbReference type="Proteomes" id="UP000183832"/>
    </source>
</evidence>
<dbReference type="EMBL" id="CVRI01000066">
    <property type="protein sequence ID" value="CRL06185.1"/>
    <property type="molecule type" value="Genomic_DNA"/>
</dbReference>
<dbReference type="Proteomes" id="UP000183832">
    <property type="component" value="Unassembled WGS sequence"/>
</dbReference>
<reference evidence="1 2" key="1">
    <citation type="submission" date="2015-04" db="EMBL/GenBank/DDBJ databases">
        <authorList>
            <person name="Syromyatnikov M.Y."/>
            <person name="Popov V.N."/>
        </authorList>
    </citation>
    <scope>NUCLEOTIDE SEQUENCE [LARGE SCALE GENOMIC DNA]</scope>
</reference>
<dbReference type="AlphaFoldDB" id="A0A1J1J5M7"/>
<accession>A0A1J1J5M7</accession>
<organism evidence="1 2">
    <name type="scientific">Clunio marinus</name>
    <dbReference type="NCBI Taxonomy" id="568069"/>
    <lineage>
        <taxon>Eukaryota</taxon>
        <taxon>Metazoa</taxon>
        <taxon>Ecdysozoa</taxon>
        <taxon>Arthropoda</taxon>
        <taxon>Hexapoda</taxon>
        <taxon>Insecta</taxon>
        <taxon>Pterygota</taxon>
        <taxon>Neoptera</taxon>
        <taxon>Endopterygota</taxon>
        <taxon>Diptera</taxon>
        <taxon>Nematocera</taxon>
        <taxon>Chironomoidea</taxon>
        <taxon>Chironomidae</taxon>
        <taxon>Clunio</taxon>
    </lineage>
</organism>
<name>A0A1J1J5M7_9DIPT</name>
<keyword evidence="2" id="KW-1185">Reference proteome</keyword>
<proteinExistence type="predicted"/>
<protein>
    <submittedName>
        <fullName evidence="1">CLUMA_CG019250, isoform A</fullName>
    </submittedName>
</protein>